<sequence>MADNLASVNDVNTIWKHLSNAEQEQVEALLPIVSDSLRQEAKRVGKDLDKMIANGEILPNVVKSVVVDVISRYLDQLSSDNASTLSQESQSALGYSWSGTYVNTGGGMSILKKDLKRLGLTRQRFGMVDLYGIH</sequence>
<dbReference type="HOGENOM" id="CLU_1926452_0_0_9"/>
<name>E7MNZ3_9FIRM</name>
<organism evidence="1 2">
    <name type="scientific">Solobacterium moorei F0204</name>
    <dbReference type="NCBI Taxonomy" id="706433"/>
    <lineage>
        <taxon>Bacteria</taxon>
        <taxon>Bacillati</taxon>
        <taxon>Bacillota</taxon>
        <taxon>Erysipelotrichia</taxon>
        <taxon>Erysipelotrichales</taxon>
        <taxon>Erysipelotrichaceae</taxon>
        <taxon>Solobacterium</taxon>
    </lineage>
</organism>
<dbReference type="OrthoDB" id="2083202at2"/>
<protein>
    <submittedName>
        <fullName evidence="1">Phage protein Gp19/Gp15/Gp42</fullName>
    </submittedName>
</protein>
<reference evidence="1 2" key="1">
    <citation type="submission" date="2010-08" db="EMBL/GenBank/DDBJ databases">
        <authorList>
            <person name="Weinstock G."/>
            <person name="Sodergren E."/>
            <person name="Clifton S."/>
            <person name="Fulton L."/>
            <person name="Fulton B."/>
            <person name="Courtney L."/>
            <person name="Fronick C."/>
            <person name="Harrison M."/>
            <person name="Strong C."/>
            <person name="Farmer C."/>
            <person name="Delahaunty K."/>
            <person name="Markovic C."/>
            <person name="Hall O."/>
            <person name="Minx P."/>
            <person name="Tomlinson C."/>
            <person name="Mitreva M."/>
            <person name="Hou S."/>
            <person name="Chen J."/>
            <person name="Wollam A."/>
            <person name="Pepin K.H."/>
            <person name="Johnson M."/>
            <person name="Bhonagiri V."/>
            <person name="Zhang X."/>
            <person name="Suruliraj S."/>
            <person name="Warren W."/>
            <person name="Chinwalla A."/>
            <person name="Mardis E.R."/>
            <person name="Wilson R.K."/>
        </authorList>
    </citation>
    <scope>NUCLEOTIDE SEQUENCE [LARGE SCALE GENOMIC DNA]</scope>
    <source>
        <strain evidence="1 2">F0204</strain>
    </source>
</reference>
<dbReference type="InterPro" id="IPR018963">
    <property type="entry name" value="Mycophage_D29_Gp19"/>
</dbReference>
<dbReference type="RefSeq" id="WP_006526081.1">
    <property type="nucleotide sequence ID" value="NZ_GL637664.1"/>
</dbReference>
<dbReference type="STRING" id="706433.HMPREF9430_01264"/>
<dbReference type="AlphaFoldDB" id="E7MNZ3"/>
<proteinExistence type="predicted"/>
<dbReference type="Proteomes" id="UP000004097">
    <property type="component" value="Unassembled WGS sequence"/>
</dbReference>
<evidence type="ECO:0000313" key="1">
    <source>
        <dbReference type="EMBL" id="EFW24174.1"/>
    </source>
</evidence>
<evidence type="ECO:0000313" key="2">
    <source>
        <dbReference type="Proteomes" id="UP000004097"/>
    </source>
</evidence>
<dbReference type="Pfam" id="PF09355">
    <property type="entry name" value="Phage_Gp19"/>
    <property type="match status" value="1"/>
</dbReference>
<comment type="caution">
    <text evidence="1">The sequence shown here is derived from an EMBL/GenBank/DDBJ whole genome shotgun (WGS) entry which is preliminary data.</text>
</comment>
<gene>
    <name evidence="1" type="ORF">HMPREF9430_01264</name>
</gene>
<keyword evidence="2" id="KW-1185">Reference proteome</keyword>
<accession>E7MNZ3</accession>
<dbReference type="eggNOG" id="ENOG5032R6Y">
    <property type="taxonomic scope" value="Bacteria"/>
</dbReference>
<dbReference type="EMBL" id="AECQ01000027">
    <property type="protein sequence ID" value="EFW24174.1"/>
    <property type="molecule type" value="Genomic_DNA"/>
</dbReference>